<evidence type="ECO:0000313" key="4">
    <source>
        <dbReference type="EMBL" id="SHF55044.1"/>
    </source>
</evidence>
<dbReference type="Gene3D" id="4.10.1080.10">
    <property type="entry name" value="TSP type-3 repeat"/>
    <property type="match status" value="1"/>
</dbReference>
<accession>A0A1M5CJW8</accession>
<dbReference type="InterPro" id="IPR026444">
    <property type="entry name" value="Secre_tail"/>
</dbReference>
<evidence type="ECO:0000259" key="3">
    <source>
        <dbReference type="Pfam" id="PF18962"/>
    </source>
</evidence>
<dbReference type="SUPFAM" id="SSF103647">
    <property type="entry name" value="TSP type-3 repeat"/>
    <property type="match status" value="2"/>
</dbReference>
<proteinExistence type="predicted"/>
<name>A0A1M5CJW8_9FLAO</name>
<dbReference type="GO" id="GO:0005509">
    <property type="term" value="F:calcium ion binding"/>
    <property type="evidence" value="ECO:0007669"/>
    <property type="project" value="InterPro"/>
</dbReference>
<reference evidence="4 5" key="1">
    <citation type="submission" date="2016-11" db="EMBL/GenBank/DDBJ databases">
        <authorList>
            <person name="Jaros S."/>
            <person name="Januszkiewicz K."/>
            <person name="Wedrychowicz H."/>
        </authorList>
    </citation>
    <scope>NUCLEOTIDE SEQUENCE [LARGE SCALE GENOMIC DNA]</scope>
    <source>
        <strain evidence="4 5">DSM 25660</strain>
    </source>
</reference>
<dbReference type="InterPro" id="IPR028974">
    <property type="entry name" value="TSP_type-3_rpt"/>
</dbReference>
<dbReference type="Proteomes" id="UP000184147">
    <property type="component" value="Unassembled WGS sequence"/>
</dbReference>
<feature type="signal peptide" evidence="2">
    <location>
        <begin position="1"/>
        <end position="21"/>
    </location>
</feature>
<keyword evidence="5" id="KW-1185">Reference proteome</keyword>
<protein>
    <submittedName>
        <fullName evidence="4">Por secretion system C-terminal sorting domain-containing protein</fullName>
    </submittedName>
</protein>
<dbReference type="Pfam" id="PF18962">
    <property type="entry name" value="Por_Secre_tail"/>
    <property type="match status" value="1"/>
</dbReference>
<evidence type="ECO:0000313" key="5">
    <source>
        <dbReference type="Proteomes" id="UP000184147"/>
    </source>
</evidence>
<dbReference type="STRING" id="1124188.SAMN05444377_11233"/>
<dbReference type="NCBIfam" id="TIGR04183">
    <property type="entry name" value="Por_Secre_tail"/>
    <property type="match status" value="1"/>
</dbReference>
<sequence>MKQKYILILLFMLLCINQSQAQGNYTVNAIPYVPFQASMTNINTNDDMCSGLIPLPFSFDYYGATYNQLVISTNGYVDFRSSSANLGSPFAFTQNVPAANFPVKNSILGAYQDLYNTTGGFIGYGTYGTAPYRKFVVYYYQNALFACSTRRSTFQIVLHETSNLIDVILIDKQACPNSNAGRTVTGLIDATGANGITPPGRNTGFWAAAQEAWRFARPGYYANYSYVVCDPNNDGVGEYLLATLRNDLAPTNPSSVVLYETLTDATVQANPIGGTVYNSLSSNQVIYAAFNGQIKAVTLQAIDCALDVDVDTVPTALEDLNGDTNLANDDTDGDGIPNYADNDDDGDMILTNLEYVFPRMNANAAQNALLDTDADGVPNYLDNDDDGDGVLTYLEDYNGNGNPADDDTNGNGTPDYMESNVALGTTELTAGIIGVYPNPAQDILYIQNDQNILLQSIAIYNVQGTLVKTIPQASTVSSIPVSELASGLYLIQWTTEKGVATTKFVKQ</sequence>
<dbReference type="OrthoDB" id="9765926at2"/>
<evidence type="ECO:0000256" key="2">
    <source>
        <dbReference type="SAM" id="SignalP"/>
    </source>
</evidence>
<gene>
    <name evidence="4" type="ORF">SAMN05444377_11233</name>
</gene>
<evidence type="ECO:0000256" key="1">
    <source>
        <dbReference type="ARBA" id="ARBA00022729"/>
    </source>
</evidence>
<dbReference type="AlphaFoldDB" id="A0A1M5CJW8"/>
<dbReference type="RefSeq" id="WP_073363952.1">
    <property type="nucleotide sequence ID" value="NZ_FQVQ01000012.1"/>
</dbReference>
<keyword evidence="1 2" id="KW-0732">Signal</keyword>
<dbReference type="EMBL" id="FQVQ01000012">
    <property type="protein sequence ID" value="SHF55044.1"/>
    <property type="molecule type" value="Genomic_DNA"/>
</dbReference>
<feature type="chain" id="PRO_5012838551" evidence="2">
    <location>
        <begin position="22"/>
        <end position="507"/>
    </location>
</feature>
<feature type="domain" description="Secretion system C-terminal sorting" evidence="3">
    <location>
        <begin position="435"/>
        <end position="505"/>
    </location>
</feature>
<organism evidence="4 5">
    <name type="scientific">Flavobacterium fontis</name>
    <dbReference type="NCBI Taxonomy" id="1124188"/>
    <lineage>
        <taxon>Bacteria</taxon>
        <taxon>Pseudomonadati</taxon>
        <taxon>Bacteroidota</taxon>
        <taxon>Flavobacteriia</taxon>
        <taxon>Flavobacteriales</taxon>
        <taxon>Flavobacteriaceae</taxon>
        <taxon>Flavobacterium</taxon>
    </lineage>
</organism>